<dbReference type="OrthoDB" id="3215357at2"/>
<name>A0A1V2I3V7_9ACTN</name>
<dbReference type="AlphaFoldDB" id="A0A1V2I3V7"/>
<evidence type="ECO:0000313" key="2">
    <source>
        <dbReference type="Proteomes" id="UP000188929"/>
    </source>
</evidence>
<reference evidence="2" key="1">
    <citation type="submission" date="2016-10" db="EMBL/GenBank/DDBJ databases">
        <title>Frankia sp. NRRL B-16386 Genome sequencing.</title>
        <authorList>
            <person name="Ghodhbane-Gtari F."/>
            <person name="Swanson E."/>
            <person name="Gueddou A."/>
            <person name="Hezbri K."/>
            <person name="Ktari K."/>
            <person name="Nouioui I."/>
            <person name="Morris K."/>
            <person name="Simpson S."/>
            <person name="Abebe-Akele F."/>
            <person name="Thomas K."/>
            <person name="Gtari M."/>
            <person name="Tisa L.S."/>
        </authorList>
    </citation>
    <scope>NUCLEOTIDE SEQUENCE [LARGE SCALE GENOMIC DNA]</scope>
    <source>
        <strain evidence="2">NRRL B-16386</strain>
    </source>
</reference>
<gene>
    <name evidence="1" type="ORF">BL253_27795</name>
</gene>
<protein>
    <submittedName>
        <fullName evidence="1">Pilus assembly protein TadE</fullName>
    </submittedName>
</protein>
<organism evidence="1 2">
    <name type="scientific">Pseudofrankia asymbiotica</name>
    <dbReference type="NCBI Taxonomy" id="1834516"/>
    <lineage>
        <taxon>Bacteria</taxon>
        <taxon>Bacillati</taxon>
        <taxon>Actinomycetota</taxon>
        <taxon>Actinomycetes</taxon>
        <taxon>Frankiales</taxon>
        <taxon>Frankiaceae</taxon>
        <taxon>Pseudofrankia</taxon>
    </lineage>
</organism>
<keyword evidence="2" id="KW-1185">Reference proteome</keyword>
<comment type="caution">
    <text evidence="1">The sequence shown here is derived from an EMBL/GenBank/DDBJ whole genome shotgun (WGS) entry which is preliminary data.</text>
</comment>
<evidence type="ECO:0000313" key="1">
    <source>
        <dbReference type="EMBL" id="ONH25279.1"/>
    </source>
</evidence>
<sequence>MIFVLPLLFTVVLLLAQVTVWAHARHIAQATASRALVAARADGGSVAAGEQQAQSTLDQLGRSSLTSPEVTVTRDAQTAAVHVHGTAASVIPGLRFGIDADAAEPVEQRRAEVP</sequence>
<dbReference type="Proteomes" id="UP000188929">
    <property type="component" value="Unassembled WGS sequence"/>
</dbReference>
<proteinExistence type="predicted"/>
<accession>A0A1V2I3V7</accession>
<dbReference type="EMBL" id="MOMC01000061">
    <property type="protein sequence ID" value="ONH25279.1"/>
    <property type="molecule type" value="Genomic_DNA"/>
</dbReference>
<dbReference type="STRING" id="1834516.BL253_27795"/>